<evidence type="ECO:0000259" key="4">
    <source>
        <dbReference type="Pfam" id="PF01420"/>
    </source>
</evidence>
<proteinExistence type="inferred from homology"/>
<evidence type="ECO:0000256" key="3">
    <source>
        <dbReference type="ARBA" id="ARBA00023125"/>
    </source>
</evidence>
<dbReference type="SUPFAM" id="SSF116734">
    <property type="entry name" value="DNA methylase specificity domain"/>
    <property type="match status" value="2"/>
</dbReference>
<feature type="domain" description="Type I restriction modification DNA specificity" evidence="4">
    <location>
        <begin position="7"/>
        <end position="144"/>
    </location>
</feature>
<dbReference type="STRING" id="1393034.HMPREF3192_00942"/>
<dbReference type="GO" id="GO:0009307">
    <property type="term" value="P:DNA restriction-modification system"/>
    <property type="evidence" value="ECO:0007669"/>
    <property type="project" value="UniProtKB-KW"/>
</dbReference>
<comment type="caution">
    <text evidence="5">The sequence shown here is derived from an EMBL/GenBank/DDBJ whole genome shotgun (WGS) entry which is preliminary data.</text>
</comment>
<evidence type="ECO:0000256" key="1">
    <source>
        <dbReference type="ARBA" id="ARBA00010923"/>
    </source>
</evidence>
<evidence type="ECO:0000313" key="6">
    <source>
        <dbReference type="Proteomes" id="UP000070675"/>
    </source>
</evidence>
<evidence type="ECO:0000256" key="2">
    <source>
        <dbReference type="ARBA" id="ARBA00022747"/>
    </source>
</evidence>
<sequence>MERLSEKEWSTGIIGDVFSVSGTTTTHPSKLIANGSTPRITCASVNNGLDSCYRNEPTEKGGVLTVDSATVGTVLFQPSDFIATDHVEKISGNKSFGEAEGLFIKTCIDISVAGKYQYGYKFSQNRVKRQKLMLPIDDKGNPDYAYMTLYSTEVRGGMLMRYKNFIAGQLSQLEYKEIPALNEKEWGHFLIPDVFSGIQRGKRLKNADHVPGVIPYVSSTANNNGVDDYVKATAGTRSFSDCISLANSGSVGTAFYEPFEFVASDHVTSLKREGTSKFVYLFLVTTIERQGSNFNFNREINDARIKKMQVMLPVTDAGKPDYNYMEQYAKNMMLRKYEQYLAFIDRQSAGEEVTL</sequence>
<name>A0A133XTL5_9ACTN</name>
<dbReference type="InterPro" id="IPR000055">
    <property type="entry name" value="Restrct_endonuc_typeI_TRD"/>
</dbReference>
<comment type="similarity">
    <text evidence="1">Belongs to the type-I restriction system S methylase family.</text>
</comment>
<dbReference type="OrthoDB" id="5109672at2"/>
<dbReference type="RefSeq" id="WP_066305667.1">
    <property type="nucleotide sequence ID" value="NZ_KQ959497.1"/>
</dbReference>
<dbReference type="Gene3D" id="3.90.220.20">
    <property type="entry name" value="DNA methylase specificity domains"/>
    <property type="match status" value="2"/>
</dbReference>
<organism evidence="5 6">
    <name type="scientific">Atopobium deltae</name>
    <dbReference type="NCBI Taxonomy" id="1393034"/>
    <lineage>
        <taxon>Bacteria</taxon>
        <taxon>Bacillati</taxon>
        <taxon>Actinomycetota</taxon>
        <taxon>Coriobacteriia</taxon>
        <taxon>Coriobacteriales</taxon>
        <taxon>Atopobiaceae</taxon>
        <taxon>Atopobium</taxon>
    </lineage>
</organism>
<dbReference type="Proteomes" id="UP000070675">
    <property type="component" value="Unassembled WGS sequence"/>
</dbReference>
<dbReference type="InterPro" id="IPR044946">
    <property type="entry name" value="Restrct_endonuc_typeI_TRD_sf"/>
</dbReference>
<gene>
    <name evidence="5" type="ORF">HMPREF3192_00942</name>
</gene>
<dbReference type="Pfam" id="PF01420">
    <property type="entry name" value="Methylase_S"/>
    <property type="match status" value="2"/>
</dbReference>
<dbReference type="PATRIC" id="fig|1393034.3.peg.904"/>
<keyword evidence="3" id="KW-0238">DNA-binding</keyword>
<feature type="domain" description="Type I restriction modification DNA specificity" evidence="4">
    <location>
        <begin position="184"/>
        <end position="332"/>
    </location>
</feature>
<dbReference type="GO" id="GO:0003677">
    <property type="term" value="F:DNA binding"/>
    <property type="evidence" value="ECO:0007669"/>
    <property type="project" value="UniProtKB-KW"/>
</dbReference>
<reference evidence="6" key="1">
    <citation type="submission" date="2016-01" db="EMBL/GenBank/DDBJ databases">
        <authorList>
            <person name="Mitreva M."/>
            <person name="Pepin K.H."/>
            <person name="Mihindukulasuriya K.A."/>
            <person name="Fulton R."/>
            <person name="Fronick C."/>
            <person name="O'Laughlin M."/>
            <person name="Miner T."/>
            <person name="Herter B."/>
            <person name="Rosa B.A."/>
            <person name="Cordes M."/>
            <person name="Tomlinson C."/>
            <person name="Wollam A."/>
            <person name="Palsikar V.B."/>
            <person name="Mardis E.R."/>
            <person name="Wilson R.K."/>
        </authorList>
    </citation>
    <scope>NUCLEOTIDE SEQUENCE [LARGE SCALE GENOMIC DNA]</scope>
    <source>
        <strain evidence="6">DNF00019</strain>
    </source>
</reference>
<accession>A0A133XTL5</accession>
<evidence type="ECO:0000313" key="5">
    <source>
        <dbReference type="EMBL" id="KXB34284.1"/>
    </source>
</evidence>
<dbReference type="EMBL" id="LSCR01000017">
    <property type="protein sequence ID" value="KXB34284.1"/>
    <property type="molecule type" value="Genomic_DNA"/>
</dbReference>
<keyword evidence="6" id="KW-1185">Reference proteome</keyword>
<keyword evidence="2" id="KW-0680">Restriction system</keyword>
<dbReference type="AlphaFoldDB" id="A0A133XTL5"/>
<protein>
    <recommendedName>
        <fullName evidence="4">Type I restriction modification DNA specificity domain-containing protein</fullName>
    </recommendedName>
</protein>